<dbReference type="Proteomes" id="UP001628179">
    <property type="component" value="Unassembled WGS sequence"/>
</dbReference>
<evidence type="ECO:0000313" key="1">
    <source>
        <dbReference type="EMBL" id="GAB1317203.1"/>
    </source>
</evidence>
<evidence type="ECO:0000313" key="2">
    <source>
        <dbReference type="Proteomes" id="UP001628179"/>
    </source>
</evidence>
<dbReference type="EMBL" id="BAAFSV010000004">
    <property type="protein sequence ID" value="GAB1317203.1"/>
    <property type="molecule type" value="Genomic_DNA"/>
</dbReference>
<accession>A0ABQ0GHH6</accession>
<dbReference type="RefSeq" id="XP_070918934.1">
    <property type="nucleotide sequence ID" value="XM_071062833.1"/>
</dbReference>
<proteinExistence type="predicted"/>
<gene>
    <name evidence="1" type="primary">srk1_2</name>
    <name evidence="1" type="ORF">MFIFM68171_07413</name>
</gene>
<keyword evidence="1" id="KW-0418">Kinase</keyword>
<sequence>MESCRSFNVLGTSAQYWERDETQLGLQGGNIVILQANVKWRKFPGCMLKNSKLNLPSDETLVSFLERFCGVEVSFCTGISRRVRLRHMMVDLFPIFTEASTRMRDNALWEELFEQHNIIDNFRNWKVSEWLKTPHRDDHY</sequence>
<reference evidence="1 2" key="1">
    <citation type="submission" date="2024-09" db="EMBL/GenBank/DDBJ databases">
        <title>Itraconazole resistance in Madurella fahalii resulting from another homologue of gene encoding cytochrome P450 14-alpha sterol demethylase (CYP51).</title>
        <authorList>
            <person name="Yoshioka I."/>
            <person name="Fahal A.H."/>
            <person name="Kaneko S."/>
            <person name="Yaguchi T."/>
        </authorList>
    </citation>
    <scope>NUCLEOTIDE SEQUENCE [LARGE SCALE GENOMIC DNA]</scope>
    <source>
        <strain evidence="1 2">IFM 68171</strain>
    </source>
</reference>
<dbReference type="GO" id="GO:0016301">
    <property type="term" value="F:kinase activity"/>
    <property type="evidence" value="ECO:0007669"/>
    <property type="project" value="UniProtKB-KW"/>
</dbReference>
<dbReference type="GeneID" id="98178156"/>
<keyword evidence="1" id="KW-0808">Transferase</keyword>
<name>A0ABQ0GHH6_9PEZI</name>
<keyword evidence="2" id="KW-1185">Reference proteome</keyword>
<organism evidence="1 2">
    <name type="scientific">Madurella fahalii</name>
    <dbReference type="NCBI Taxonomy" id="1157608"/>
    <lineage>
        <taxon>Eukaryota</taxon>
        <taxon>Fungi</taxon>
        <taxon>Dikarya</taxon>
        <taxon>Ascomycota</taxon>
        <taxon>Pezizomycotina</taxon>
        <taxon>Sordariomycetes</taxon>
        <taxon>Sordariomycetidae</taxon>
        <taxon>Sordariales</taxon>
        <taxon>Sordariales incertae sedis</taxon>
        <taxon>Madurella</taxon>
    </lineage>
</organism>
<comment type="caution">
    <text evidence="1">The sequence shown here is derived from an EMBL/GenBank/DDBJ whole genome shotgun (WGS) entry which is preliminary data.</text>
</comment>
<protein>
    <submittedName>
        <fullName evidence="1">MAPK-activated protein kinase Srk1</fullName>
    </submittedName>
</protein>